<evidence type="ECO:0000256" key="1">
    <source>
        <dbReference type="SAM" id="MobiDB-lite"/>
    </source>
</evidence>
<keyword evidence="3" id="KW-1185">Reference proteome</keyword>
<gene>
    <name evidence="2" type="ORF">Pmani_007405</name>
</gene>
<evidence type="ECO:0000313" key="3">
    <source>
        <dbReference type="Proteomes" id="UP001292094"/>
    </source>
</evidence>
<protein>
    <submittedName>
        <fullName evidence="2">Uncharacterized protein</fullName>
    </submittedName>
</protein>
<evidence type="ECO:0000313" key="2">
    <source>
        <dbReference type="EMBL" id="KAK4321776.1"/>
    </source>
</evidence>
<dbReference type="EMBL" id="JAWZYT010000559">
    <property type="protein sequence ID" value="KAK4321776.1"/>
    <property type="molecule type" value="Genomic_DNA"/>
</dbReference>
<accession>A0AAE1Q8S6</accession>
<feature type="region of interest" description="Disordered" evidence="1">
    <location>
        <begin position="51"/>
        <end position="70"/>
    </location>
</feature>
<dbReference type="AlphaFoldDB" id="A0AAE1Q8S6"/>
<sequence>MDVAVNLLNKAEVSLVTYRNTGFADGHPSAAKEICEYMNVVGVPKQKRLRSTKSQFSYEAPDDQLNDAMK</sequence>
<organism evidence="2 3">
    <name type="scientific">Petrolisthes manimaculis</name>
    <dbReference type="NCBI Taxonomy" id="1843537"/>
    <lineage>
        <taxon>Eukaryota</taxon>
        <taxon>Metazoa</taxon>
        <taxon>Ecdysozoa</taxon>
        <taxon>Arthropoda</taxon>
        <taxon>Crustacea</taxon>
        <taxon>Multicrustacea</taxon>
        <taxon>Malacostraca</taxon>
        <taxon>Eumalacostraca</taxon>
        <taxon>Eucarida</taxon>
        <taxon>Decapoda</taxon>
        <taxon>Pleocyemata</taxon>
        <taxon>Anomura</taxon>
        <taxon>Galatheoidea</taxon>
        <taxon>Porcellanidae</taxon>
        <taxon>Petrolisthes</taxon>
    </lineage>
</organism>
<proteinExistence type="predicted"/>
<reference evidence="2" key="1">
    <citation type="submission" date="2023-11" db="EMBL/GenBank/DDBJ databases">
        <title>Genome assemblies of two species of porcelain crab, Petrolisthes cinctipes and Petrolisthes manimaculis (Anomura: Porcellanidae).</title>
        <authorList>
            <person name="Angst P."/>
        </authorList>
    </citation>
    <scope>NUCLEOTIDE SEQUENCE</scope>
    <source>
        <strain evidence="2">PB745_02</strain>
        <tissue evidence="2">Gill</tissue>
    </source>
</reference>
<comment type="caution">
    <text evidence="2">The sequence shown here is derived from an EMBL/GenBank/DDBJ whole genome shotgun (WGS) entry which is preliminary data.</text>
</comment>
<dbReference type="Proteomes" id="UP001292094">
    <property type="component" value="Unassembled WGS sequence"/>
</dbReference>
<feature type="compositionally biased region" description="Acidic residues" evidence="1">
    <location>
        <begin position="60"/>
        <end position="70"/>
    </location>
</feature>
<name>A0AAE1Q8S6_9EUCA</name>